<dbReference type="Proteomes" id="UP000565579">
    <property type="component" value="Unassembled WGS sequence"/>
</dbReference>
<evidence type="ECO:0000313" key="13">
    <source>
        <dbReference type="Proteomes" id="UP000565579"/>
    </source>
</evidence>
<dbReference type="InterPro" id="IPR029063">
    <property type="entry name" value="SAM-dependent_MTases_sf"/>
</dbReference>
<keyword evidence="5" id="KW-0963">Cytoplasm</keyword>
<keyword evidence="13" id="KW-1185">Reference proteome</keyword>
<dbReference type="NCBIfam" id="TIGR04364">
    <property type="entry name" value="methyltran_FxLD"/>
    <property type="match status" value="1"/>
</dbReference>
<dbReference type="EMBL" id="JACHMI010000001">
    <property type="protein sequence ID" value="MBB6557106.1"/>
    <property type="molecule type" value="Genomic_DNA"/>
</dbReference>
<evidence type="ECO:0000256" key="1">
    <source>
        <dbReference type="ARBA" id="ARBA00004496"/>
    </source>
</evidence>
<organism evidence="12 13">
    <name type="scientific">Nonomuraea rubra</name>
    <dbReference type="NCBI Taxonomy" id="46180"/>
    <lineage>
        <taxon>Bacteria</taxon>
        <taxon>Bacillati</taxon>
        <taxon>Actinomycetota</taxon>
        <taxon>Actinomycetes</taxon>
        <taxon>Streptosporangiales</taxon>
        <taxon>Streptosporangiaceae</taxon>
        <taxon>Nonomuraea</taxon>
    </lineage>
</organism>
<comment type="subcellular location">
    <subcellularLocation>
        <location evidence="1">Cytoplasm</location>
    </subcellularLocation>
</comment>
<evidence type="ECO:0000256" key="2">
    <source>
        <dbReference type="ARBA" id="ARBA00005369"/>
    </source>
</evidence>
<protein>
    <recommendedName>
        <fullName evidence="4">Protein-L-isoaspartate O-methyltransferase</fullName>
        <ecNumber evidence="3">2.1.1.77</ecNumber>
    </recommendedName>
    <alternativeName>
        <fullName evidence="11">L-isoaspartyl protein carboxyl methyltransferase</fullName>
    </alternativeName>
    <alternativeName>
        <fullName evidence="9">Protein L-isoaspartyl methyltransferase</fullName>
    </alternativeName>
    <alternativeName>
        <fullName evidence="10">Protein-beta-aspartate methyltransferase</fullName>
    </alternativeName>
</protein>
<dbReference type="SUPFAM" id="SSF53335">
    <property type="entry name" value="S-adenosyl-L-methionine-dependent methyltransferases"/>
    <property type="match status" value="1"/>
</dbReference>
<dbReference type="PANTHER" id="PTHR11579">
    <property type="entry name" value="PROTEIN-L-ISOASPARTATE O-METHYLTRANSFERASE"/>
    <property type="match status" value="1"/>
</dbReference>
<sequence length="410" mass="43918">MTTDNDAQNAAALRNDMATAVAATCAEWGFPLPVRVEAALRTAPRHLFAPEVSLEAAYAVEPVEVKRDEHGVLISTMSSPDIQAMQLVQADIQPGMRVLEVGSGGYFASLLAELVGPTGHVTTMDIDPEVTNRAGNYLIAAGYPGVQVVTGDAEHGWKANAPYDRIMITVGAWDVPPAWRDQLADGGRIVLPLRMKGISRSLALQRTNDHLAALSAGICGFVPMQGASRHDEHLWLLNGEKVGLRFDDGNLSDPTKLDGVLAGEPTADWSGVTVARSEPLGDLPLWLATTLPGFCNLTVAASGDEEPGIAVEPGGRWFPYATVEDDSFAYLSVRPAGKSHVELGAHGYGPRGGEVAQAIVEQVHIWNRDHRGRPGPEFSVWPNGHPTEMPPTTLVIPKQHTHVAISWPEA</sequence>
<keyword evidence="8" id="KW-0949">S-adenosyl-L-methionine</keyword>
<evidence type="ECO:0000256" key="10">
    <source>
        <dbReference type="ARBA" id="ARBA00031323"/>
    </source>
</evidence>
<dbReference type="InterPro" id="IPR000682">
    <property type="entry name" value="PCMT"/>
</dbReference>
<evidence type="ECO:0000256" key="5">
    <source>
        <dbReference type="ARBA" id="ARBA00022490"/>
    </source>
</evidence>
<dbReference type="CDD" id="cd02440">
    <property type="entry name" value="AdoMet_MTases"/>
    <property type="match status" value="1"/>
</dbReference>
<comment type="similarity">
    <text evidence="2">Belongs to the methyltransferase superfamily. L-isoaspartyl/D-aspartyl protein methyltransferase family.</text>
</comment>
<dbReference type="GO" id="GO:0032259">
    <property type="term" value="P:methylation"/>
    <property type="evidence" value="ECO:0007669"/>
    <property type="project" value="UniProtKB-KW"/>
</dbReference>
<evidence type="ECO:0000256" key="4">
    <source>
        <dbReference type="ARBA" id="ARBA00013346"/>
    </source>
</evidence>
<dbReference type="AlphaFoldDB" id="A0A7X0P8N2"/>
<proteinExistence type="inferred from homology"/>
<name>A0A7X0P8N2_9ACTN</name>
<accession>A0A7X0P8N2</accession>
<evidence type="ECO:0000256" key="11">
    <source>
        <dbReference type="ARBA" id="ARBA00031350"/>
    </source>
</evidence>
<reference evidence="12 13" key="1">
    <citation type="submission" date="2020-08" db="EMBL/GenBank/DDBJ databases">
        <title>Sequencing the genomes of 1000 actinobacteria strains.</title>
        <authorList>
            <person name="Klenk H.-P."/>
        </authorList>
    </citation>
    <scope>NUCLEOTIDE SEQUENCE [LARGE SCALE GENOMIC DNA]</scope>
    <source>
        <strain evidence="12 13">DSM 43768</strain>
    </source>
</reference>
<dbReference type="Pfam" id="PF01135">
    <property type="entry name" value="PCMT"/>
    <property type="match status" value="1"/>
</dbReference>
<evidence type="ECO:0000256" key="9">
    <source>
        <dbReference type="ARBA" id="ARBA00030757"/>
    </source>
</evidence>
<dbReference type="GO" id="GO:0004719">
    <property type="term" value="F:protein-L-isoaspartate (D-aspartate) O-methyltransferase activity"/>
    <property type="evidence" value="ECO:0007669"/>
    <property type="project" value="UniProtKB-EC"/>
</dbReference>
<dbReference type="PANTHER" id="PTHR11579:SF0">
    <property type="entry name" value="PROTEIN-L-ISOASPARTATE(D-ASPARTATE) O-METHYLTRANSFERASE"/>
    <property type="match status" value="1"/>
</dbReference>
<evidence type="ECO:0000256" key="6">
    <source>
        <dbReference type="ARBA" id="ARBA00022603"/>
    </source>
</evidence>
<evidence type="ECO:0000313" key="12">
    <source>
        <dbReference type="EMBL" id="MBB6557106.1"/>
    </source>
</evidence>
<dbReference type="RefSeq" id="WP_221525481.1">
    <property type="nucleotide sequence ID" value="NZ_JACHMI010000001.1"/>
</dbReference>
<comment type="caution">
    <text evidence="12">The sequence shown here is derived from an EMBL/GenBank/DDBJ whole genome shotgun (WGS) entry which is preliminary data.</text>
</comment>
<keyword evidence="6 12" id="KW-0489">Methyltransferase</keyword>
<evidence type="ECO:0000256" key="7">
    <source>
        <dbReference type="ARBA" id="ARBA00022679"/>
    </source>
</evidence>
<evidence type="ECO:0000256" key="8">
    <source>
        <dbReference type="ARBA" id="ARBA00022691"/>
    </source>
</evidence>
<dbReference type="InterPro" id="IPR027573">
    <property type="entry name" value="Methyltran_FxLD"/>
</dbReference>
<keyword evidence="7 12" id="KW-0808">Transferase</keyword>
<dbReference type="EC" id="2.1.1.77" evidence="3"/>
<evidence type="ECO:0000256" key="3">
    <source>
        <dbReference type="ARBA" id="ARBA00011890"/>
    </source>
</evidence>
<gene>
    <name evidence="12" type="ORF">HD593_011901</name>
</gene>
<dbReference type="Gene3D" id="3.40.50.150">
    <property type="entry name" value="Vaccinia Virus protein VP39"/>
    <property type="match status" value="1"/>
</dbReference>
<dbReference type="GO" id="GO:0005737">
    <property type="term" value="C:cytoplasm"/>
    <property type="evidence" value="ECO:0007669"/>
    <property type="project" value="UniProtKB-SubCell"/>
</dbReference>